<comment type="caution">
    <text evidence="1">The sequence shown here is derived from an EMBL/GenBank/DDBJ whole genome shotgun (WGS) entry which is preliminary data.</text>
</comment>
<protein>
    <submittedName>
        <fullName evidence="1">Uncharacterized protein</fullName>
    </submittedName>
</protein>
<proteinExistence type="predicted"/>
<keyword evidence="2" id="KW-1185">Reference proteome</keyword>
<name>A0ABT2J373_9PSEU</name>
<dbReference type="Proteomes" id="UP001156441">
    <property type="component" value="Unassembled WGS sequence"/>
</dbReference>
<evidence type="ECO:0000313" key="1">
    <source>
        <dbReference type="EMBL" id="MCT2581754.1"/>
    </source>
</evidence>
<reference evidence="1 2" key="1">
    <citation type="submission" date="2021-02" db="EMBL/GenBank/DDBJ databases">
        <title>Actinophytocola xerophila sp. nov., isolated from soil of cotton cropping field.</title>
        <authorList>
            <person name="Huang R."/>
            <person name="Chen X."/>
            <person name="Ge X."/>
            <person name="Liu W."/>
        </authorList>
    </citation>
    <scope>NUCLEOTIDE SEQUENCE [LARGE SCALE GENOMIC DNA]</scope>
    <source>
        <strain evidence="1 2">S1-96</strain>
    </source>
</reference>
<evidence type="ECO:0000313" key="2">
    <source>
        <dbReference type="Proteomes" id="UP001156441"/>
    </source>
</evidence>
<dbReference type="RefSeq" id="WP_260189111.1">
    <property type="nucleotide sequence ID" value="NZ_JAFFZE010000003.1"/>
</dbReference>
<gene>
    <name evidence="1" type="ORF">JT362_01300</name>
</gene>
<accession>A0ABT2J373</accession>
<organism evidence="1 2">
    <name type="scientific">Actinophytocola gossypii</name>
    <dbReference type="NCBI Taxonomy" id="2812003"/>
    <lineage>
        <taxon>Bacteria</taxon>
        <taxon>Bacillati</taxon>
        <taxon>Actinomycetota</taxon>
        <taxon>Actinomycetes</taxon>
        <taxon>Pseudonocardiales</taxon>
        <taxon>Pseudonocardiaceae</taxon>
    </lineage>
</organism>
<sequence length="60" mass="6543">MPSAQAMRMPNPDTPREPARITNITATLDTEGDTVTVIANPGATNRGSGYELIRLIVRYQ</sequence>
<dbReference type="EMBL" id="JAFFZE010000003">
    <property type="protein sequence ID" value="MCT2581754.1"/>
    <property type="molecule type" value="Genomic_DNA"/>
</dbReference>